<keyword evidence="3" id="KW-1185">Reference proteome</keyword>
<evidence type="ECO:0000313" key="2">
    <source>
        <dbReference type="EMBL" id="KDR79894.1"/>
    </source>
</evidence>
<dbReference type="InterPro" id="IPR011009">
    <property type="entry name" value="Kinase-like_dom_sf"/>
</dbReference>
<dbReference type="AlphaFoldDB" id="A0A067TJ13"/>
<organism evidence="2 3">
    <name type="scientific">Galerina marginata (strain CBS 339.88)</name>
    <dbReference type="NCBI Taxonomy" id="685588"/>
    <lineage>
        <taxon>Eukaryota</taxon>
        <taxon>Fungi</taxon>
        <taxon>Dikarya</taxon>
        <taxon>Basidiomycota</taxon>
        <taxon>Agaricomycotina</taxon>
        <taxon>Agaricomycetes</taxon>
        <taxon>Agaricomycetidae</taxon>
        <taxon>Agaricales</taxon>
        <taxon>Agaricineae</taxon>
        <taxon>Strophariaceae</taxon>
        <taxon>Galerina</taxon>
    </lineage>
</organism>
<name>A0A067TJ13_GALM3</name>
<sequence>MTSTVQSIRVAICGASGSGKTKLMEQLDGYTFIRPRDNKSFRLTVQETDSESIIFPDYKFALFTFTLQNDPDLEIDQKWRAIKASIWERYPLHFSKICLVGTKLDLVTLREHACVRSLRAAIAFWVKVKYISTSSITKIGLDDVARLIADQVYPLPVQAETFNRGLLERLGNKLLDVLASLFALPVPKNINQDTPDPLVLADDDAVEPLWTSPEAMAFNKHIRQMNNTGFSTSSAFKISPTLLAKSRKPVEWANTVFARSQFNIPIPQPRYHHLKHWFVQDFIQGKTLQECWDTLGFFMRFRIACTLRGYISQMRRLTRTLPGSVDGGAIIGFNFAFMYNGPYSSSRRLHQWFEEAAYQGWRRLFEDDIAAVDDGRMEATVPLPMEPLFPNFDENLMFTHGDISPGNLILFDDNVLWMIDWCDSGFYPPWVEPLTLYRYEKLPQSSTLVVRRSTPSPVSFLGLFCS</sequence>
<dbReference type="Pfam" id="PF01636">
    <property type="entry name" value="APH"/>
    <property type="match status" value="1"/>
</dbReference>
<dbReference type="PANTHER" id="PTHR21310:SF15">
    <property type="entry name" value="AMINOGLYCOSIDE PHOSPHOTRANSFERASE DOMAIN-CONTAINING PROTEIN"/>
    <property type="match status" value="1"/>
</dbReference>
<dbReference type="InterPro" id="IPR051678">
    <property type="entry name" value="AGP_Transferase"/>
</dbReference>
<evidence type="ECO:0000259" key="1">
    <source>
        <dbReference type="Pfam" id="PF01636"/>
    </source>
</evidence>
<dbReference type="SUPFAM" id="SSF52540">
    <property type="entry name" value="P-loop containing nucleoside triphosphate hydrolases"/>
    <property type="match status" value="1"/>
</dbReference>
<dbReference type="SUPFAM" id="SSF56112">
    <property type="entry name" value="Protein kinase-like (PK-like)"/>
    <property type="match status" value="1"/>
</dbReference>
<reference evidence="3" key="1">
    <citation type="journal article" date="2014" name="Proc. Natl. Acad. Sci. U.S.A.">
        <title>Extensive sampling of basidiomycete genomes demonstrates inadequacy of the white-rot/brown-rot paradigm for wood decay fungi.</title>
        <authorList>
            <person name="Riley R."/>
            <person name="Salamov A.A."/>
            <person name="Brown D.W."/>
            <person name="Nagy L.G."/>
            <person name="Floudas D."/>
            <person name="Held B.W."/>
            <person name="Levasseur A."/>
            <person name="Lombard V."/>
            <person name="Morin E."/>
            <person name="Otillar R."/>
            <person name="Lindquist E.A."/>
            <person name="Sun H."/>
            <person name="LaButti K.M."/>
            <person name="Schmutz J."/>
            <person name="Jabbour D."/>
            <person name="Luo H."/>
            <person name="Baker S.E."/>
            <person name="Pisabarro A.G."/>
            <person name="Walton J.D."/>
            <person name="Blanchette R.A."/>
            <person name="Henrissat B."/>
            <person name="Martin F."/>
            <person name="Cullen D."/>
            <person name="Hibbett D.S."/>
            <person name="Grigoriev I.V."/>
        </authorList>
    </citation>
    <scope>NUCLEOTIDE SEQUENCE [LARGE SCALE GENOMIC DNA]</scope>
    <source>
        <strain evidence="3">CBS 339.88</strain>
    </source>
</reference>
<protein>
    <recommendedName>
        <fullName evidence="1">Aminoglycoside phosphotransferase domain-containing protein</fullName>
    </recommendedName>
</protein>
<dbReference type="InterPro" id="IPR027417">
    <property type="entry name" value="P-loop_NTPase"/>
</dbReference>
<dbReference type="HOGENOM" id="CLU_021768_2_4_1"/>
<dbReference type="EMBL" id="KL142372">
    <property type="protein sequence ID" value="KDR79894.1"/>
    <property type="molecule type" value="Genomic_DNA"/>
</dbReference>
<proteinExistence type="predicted"/>
<gene>
    <name evidence="2" type="ORF">GALMADRAFT_153633</name>
</gene>
<dbReference type="InterPro" id="IPR002575">
    <property type="entry name" value="Aminoglycoside_PTrfase"/>
</dbReference>
<dbReference type="Proteomes" id="UP000027222">
    <property type="component" value="Unassembled WGS sequence"/>
</dbReference>
<feature type="domain" description="Aminoglycoside phosphotransferase" evidence="1">
    <location>
        <begin position="257"/>
        <end position="438"/>
    </location>
</feature>
<dbReference type="STRING" id="685588.A0A067TJ13"/>
<accession>A0A067TJ13</accession>
<evidence type="ECO:0000313" key="3">
    <source>
        <dbReference type="Proteomes" id="UP000027222"/>
    </source>
</evidence>
<dbReference type="PANTHER" id="PTHR21310">
    <property type="entry name" value="AMINOGLYCOSIDE PHOSPHOTRANSFERASE-RELATED-RELATED"/>
    <property type="match status" value="1"/>
</dbReference>
<dbReference type="OrthoDB" id="4177236at2759"/>
<dbReference type="Gene3D" id="3.40.50.300">
    <property type="entry name" value="P-loop containing nucleotide triphosphate hydrolases"/>
    <property type="match status" value="1"/>
</dbReference>